<reference evidence="2 3" key="1">
    <citation type="submission" date="2018-06" db="EMBL/GenBank/DDBJ databases">
        <title>A transcriptomic atlas of mushroom development highlights an independent origin of complex multicellularity.</title>
        <authorList>
            <consortium name="DOE Joint Genome Institute"/>
            <person name="Krizsan K."/>
            <person name="Almasi E."/>
            <person name="Merenyi Z."/>
            <person name="Sahu N."/>
            <person name="Viragh M."/>
            <person name="Koszo T."/>
            <person name="Mondo S."/>
            <person name="Kiss B."/>
            <person name="Balint B."/>
            <person name="Kues U."/>
            <person name="Barry K."/>
            <person name="Hegedus J.C."/>
            <person name="Henrissat B."/>
            <person name="Johnson J."/>
            <person name="Lipzen A."/>
            <person name="Ohm R."/>
            <person name="Nagy I."/>
            <person name="Pangilinan J."/>
            <person name="Yan J."/>
            <person name="Xiong Y."/>
            <person name="Grigoriev I.V."/>
            <person name="Hibbett D.S."/>
            <person name="Nagy L.G."/>
        </authorList>
    </citation>
    <scope>NUCLEOTIDE SEQUENCE [LARGE SCALE GENOMIC DNA]</scope>
    <source>
        <strain evidence="2 3">SZMC22713</strain>
    </source>
</reference>
<gene>
    <name evidence="2" type="ORF">BD410DRAFT_898274</name>
</gene>
<feature type="compositionally biased region" description="Low complexity" evidence="1">
    <location>
        <begin position="302"/>
        <end position="322"/>
    </location>
</feature>
<name>A0A4Y7Q4T2_9AGAM</name>
<protein>
    <submittedName>
        <fullName evidence="2">Uncharacterized protein</fullName>
    </submittedName>
</protein>
<feature type="compositionally biased region" description="Polar residues" evidence="1">
    <location>
        <begin position="262"/>
        <end position="276"/>
    </location>
</feature>
<accession>A0A4Y7Q4T2</accession>
<dbReference type="OrthoDB" id="3269282at2759"/>
<feature type="region of interest" description="Disordered" evidence="1">
    <location>
        <begin position="1"/>
        <end position="31"/>
    </location>
</feature>
<feature type="compositionally biased region" description="Polar residues" evidence="1">
    <location>
        <begin position="1"/>
        <end position="28"/>
    </location>
</feature>
<feature type="compositionally biased region" description="Low complexity" evidence="1">
    <location>
        <begin position="136"/>
        <end position="161"/>
    </location>
</feature>
<dbReference type="STRING" id="50990.A0A4Y7Q4T2"/>
<feature type="region of interest" description="Disordered" evidence="1">
    <location>
        <begin position="390"/>
        <end position="584"/>
    </location>
</feature>
<evidence type="ECO:0000313" key="3">
    <source>
        <dbReference type="Proteomes" id="UP000294933"/>
    </source>
</evidence>
<dbReference type="AlphaFoldDB" id="A0A4Y7Q4T2"/>
<feature type="region of interest" description="Disordered" evidence="1">
    <location>
        <begin position="127"/>
        <end position="161"/>
    </location>
</feature>
<feature type="compositionally biased region" description="Polar residues" evidence="1">
    <location>
        <begin position="564"/>
        <end position="575"/>
    </location>
</feature>
<feature type="region of interest" description="Disordered" evidence="1">
    <location>
        <begin position="291"/>
        <end position="376"/>
    </location>
</feature>
<evidence type="ECO:0000313" key="2">
    <source>
        <dbReference type="EMBL" id="TDL22321.1"/>
    </source>
</evidence>
<proteinExistence type="predicted"/>
<dbReference type="VEuPathDB" id="FungiDB:BD410DRAFT_898274"/>
<feature type="compositionally biased region" description="Low complexity" evidence="1">
    <location>
        <begin position="432"/>
        <end position="498"/>
    </location>
</feature>
<feature type="region of interest" description="Disordered" evidence="1">
    <location>
        <begin position="68"/>
        <end position="91"/>
    </location>
</feature>
<keyword evidence="3" id="KW-1185">Reference proteome</keyword>
<organism evidence="2 3">
    <name type="scientific">Rickenella mellea</name>
    <dbReference type="NCBI Taxonomy" id="50990"/>
    <lineage>
        <taxon>Eukaryota</taxon>
        <taxon>Fungi</taxon>
        <taxon>Dikarya</taxon>
        <taxon>Basidiomycota</taxon>
        <taxon>Agaricomycotina</taxon>
        <taxon>Agaricomycetes</taxon>
        <taxon>Hymenochaetales</taxon>
        <taxon>Rickenellaceae</taxon>
        <taxon>Rickenella</taxon>
    </lineage>
</organism>
<feature type="compositionally biased region" description="Polar residues" evidence="1">
    <location>
        <begin position="357"/>
        <end position="376"/>
    </location>
</feature>
<sequence length="584" mass="61272">MDNGEDVSSNASTVSVSDNSGEPQSPTSERIVRFEERCVLIPEMVHERSKGPRIVTKSFSLPLWRKGSFTMGTTVHPPPETDQDDDHPSYAENNHVTVKLPIPSITLKAMPKSPPRAEVVPLPPCLTHRSLHPARAESASSPSTSTSPPRARLARSPSLPTAPTLATLQTVPLRPCCPACVHTAEAALLPDWNEDVRFSKGALRRRRSASVERYAFELNHNHNHGANHTGSGSLLPLRVDEVDRKRTRSSSPPPPCPSTSPLRISTNGCSSKSAGSVGTAYSIPTLEKIADDEDQLFPLPSPKRTPTSSPRASPIPSPSASSTNVVLPDAASRSGGAVKDNMRVNFPSVSAKDAQKANGTAQPAATGGTQRSESPTATTLILGVVRVPSPLPIAIPPSSKKDKDQEVSLNSPMSSPPSSPSMENHPSPPSSPLFYSPSQSSVVTTPASSPPQKDSRTFSLSSSGTSPSILSNLMDHSAISPSTSSPSSHPPSSYIPPSQTTRHTSGSPPSPSTSPPTSPPSSFTTPSSLSDGNTDASKRRPRRPSFPKPGSLLKAGAGVLKGMNLSSSIGSMNGQTSGGVRLAL</sequence>
<dbReference type="Proteomes" id="UP000294933">
    <property type="component" value="Unassembled WGS sequence"/>
</dbReference>
<dbReference type="EMBL" id="ML170175">
    <property type="protein sequence ID" value="TDL22321.1"/>
    <property type="molecule type" value="Genomic_DNA"/>
</dbReference>
<feature type="region of interest" description="Disordered" evidence="1">
    <location>
        <begin position="242"/>
        <end position="277"/>
    </location>
</feature>
<evidence type="ECO:0000256" key="1">
    <source>
        <dbReference type="SAM" id="MobiDB-lite"/>
    </source>
</evidence>
<feature type="compositionally biased region" description="Pro residues" evidence="1">
    <location>
        <begin position="508"/>
        <end position="519"/>
    </location>
</feature>
<feature type="compositionally biased region" description="Low complexity" evidence="1">
    <location>
        <begin position="520"/>
        <end position="530"/>
    </location>
</feature>